<dbReference type="InterPro" id="IPR050388">
    <property type="entry name" value="ABC_Ni/Peptide_Import"/>
</dbReference>
<dbReference type="SMART" id="SM00382">
    <property type="entry name" value="AAA"/>
    <property type="match status" value="1"/>
</dbReference>
<keyword evidence="6 9" id="KW-0067">ATP-binding</keyword>
<dbReference type="InterPro" id="IPR003593">
    <property type="entry name" value="AAA+_ATPase"/>
</dbReference>
<dbReference type="GO" id="GO:0005524">
    <property type="term" value="F:ATP binding"/>
    <property type="evidence" value="ECO:0007669"/>
    <property type="project" value="UniProtKB-KW"/>
</dbReference>
<dbReference type="InterPro" id="IPR017871">
    <property type="entry name" value="ABC_transporter-like_CS"/>
</dbReference>
<dbReference type="Proteomes" id="UP000500767">
    <property type="component" value="Chromosome"/>
</dbReference>
<comment type="similarity">
    <text evidence="2">Belongs to the ABC transporter superfamily.</text>
</comment>
<organism evidence="9 10">
    <name type="scientific">Lichenicola cladoniae</name>
    <dbReference type="NCBI Taxonomy" id="1484109"/>
    <lineage>
        <taxon>Bacteria</taxon>
        <taxon>Pseudomonadati</taxon>
        <taxon>Pseudomonadota</taxon>
        <taxon>Alphaproteobacteria</taxon>
        <taxon>Acetobacterales</taxon>
        <taxon>Acetobacteraceae</taxon>
        <taxon>Lichenicola</taxon>
    </lineage>
</organism>
<dbReference type="GO" id="GO:0016887">
    <property type="term" value="F:ATP hydrolysis activity"/>
    <property type="evidence" value="ECO:0007669"/>
    <property type="project" value="InterPro"/>
</dbReference>
<dbReference type="InterPro" id="IPR003439">
    <property type="entry name" value="ABC_transporter-like_ATP-bd"/>
</dbReference>
<reference evidence="9 10" key="1">
    <citation type="journal article" date="2014" name="World J. Microbiol. Biotechnol.">
        <title>Biodiversity and physiological characteristics of Antarctic and Arctic lichens-associated bacteria.</title>
        <authorList>
            <person name="Lee Y.M."/>
            <person name="Kim E.H."/>
            <person name="Lee H.K."/>
            <person name="Hong S.G."/>
        </authorList>
    </citation>
    <scope>NUCLEOTIDE SEQUENCE [LARGE SCALE GENOMIC DNA]</scope>
    <source>
        <strain evidence="9 10">PAMC 26569</strain>
    </source>
</reference>
<dbReference type="GO" id="GO:0015833">
    <property type="term" value="P:peptide transport"/>
    <property type="evidence" value="ECO:0007669"/>
    <property type="project" value="InterPro"/>
</dbReference>
<dbReference type="Pfam" id="PF08352">
    <property type="entry name" value="oligo_HPY"/>
    <property type="match status" value="1"/>
</dbReference>
<accession>A0A6M8HLJ4</accession>
<dbReference type="NCBIfam" id="TIGR01727">
    <property type="entry name" value="oligo_HPY"/>
    <property type="match status" value="1"/>
</dbReference>
<dbReference type="Gene3D" id="3.40.50.300">
    <property type="entry name" value="P-loop containing nucleotide triphosphate hydrolases"/>
    <property type="match status" value="1"/>
</dbReference>
<dbReference type="InterPro" id="IPR013563">
    <property type="entry name" value="Oligopep_ABC_C"/>
</dbReference>
<dbReference type="GO" id="GO:0005886">
    <property type="term" value="C:plasma membrane"/>
    <property type="evidence" value="ECO:0007669"/>
    <property type="project" value="UniProtKB-SubCell"/>
</dbReference>
<keyword evidence="3" id="KW-0813">Transport</keyword>
<keyword evidence="10" id="KW-1185">Reference proteome</keyword>
<evidence type="ECO:0000256" key="2">
    <source>
        <dbReference type="ARBA" id="ARBA00005417"/>
    </source>
</evidence>
<evidence type="ECO:0000313" key="9">
    <source>
        <dbReference type="EMBL" id="QKE89218.1"/>
    </source>
</evidence>
<proteinExistence type="inferred from homology"/>
<dbReference type="KEGG" id="lck:HN018_03420"/>
<dbReference type="PANTHER" id="PTHR43297">
    <property type="entry name" value="OLIGOPEPTIDE TRANSPORT ATP-BINDING PROTEIN APPD"/>
    <property type="match status" value="1"/>
</dbReference>
<dbReference type="CDD" id="cd03257">
    <property type="entry name" value="ABC_NikE_OppD_transporters"/>
    <property type="match status" value="1"/>
</dbReference>
<dbReference type="PANTHER" id="PTHR43297:SF2">
    <property type="entry name" value="DIPEPTIDE TRANSPORT ATP-BINDING PROTEIN DPPD"/>
    <property type="match status" value="1"/>
</dbReference>
<dbReference type="PROSITE" id="PS50893">
    <property type="entry name" value="ABC_TRANSPORTER_2"/>
    <property type="match status" value="1"/>
</dbReference>
<keyword evidence="4" id="KW-1003">Cell membrane</keyword>
<comment type="subcellular location">
    <subcellularLocation>
        <location evidence="1">Cell inner membrane</location>
        <topology evidence="1">Peripheral membrane protein</topology>
    </subcellularLocation>
</comment>
<keyword evidence="5" id="KW-0547">Nucleotide-binding</keyword>
<dbReference type="SUPFAM" id="SSF52540">
    <property type="entry name" value="P-loop containing nucleoside triphosphate hydrolases"/>
    <property type="match status" value="1"/>
</dbReference>
<evidence type="ECO:0000256" key="1">
    <source>
        <dbReference type="ARBA" id="ARBA00004417"/>
    </source>
</evidence>
<name>A0A6M8HLJ4_9PROT</name>
<evidence type="ECO:0000256" key="4">
    <source>
        <dbReference type="ARBA" id="ARBA00022475"/>
    </source>
</evidence>
<gene>
    <name evidence="9" type="ORF">HN018_03420</name>
</gene>
<evidence type="ECO:0000256" key="7">
    <source>
        <dbReference type="ARBA" id="ARBA00023136"/>
    </source>
</evidence>
<evidence type="ECO:0000256" key="3">
    <source>
        <dbReference type="ARBA" id="ARBA00022448"/>
    </source>
</evidence>
<dbReference type="Pfam" id="PF00005">
    <property type="entry name" value="ABC_tran"/>
    <property type="match status" value="1"/>
</dbReference>
<dbReference type="PROSITE" id="PS00211">
    <property type="entry name" value="ABC_TRANSPORTER_1"/>
    <property type="match status" value="1"/>
</dbReference>
<evidence type="ECO:0000259" key="8">
    <source>
        <dbReference type="PROSITE" id="PS50893"/>
    </source>
</evidence>
<sequence length="344" mass="37456">MDDEVPLLDVRNLRTSFFTDGGEVKAVDDVSYFVRRGEVVAIVGESGCGKSITQQSLVQLVQTPPGRILGGSAIFEGRDLMQYGPRSKEIRAVRGAGISMIFQEPMTSLNPVLTIGRQLSEVIRVHLGLSRKAAWARGTAALEAVGIPEPARRMASYSFEMSGGMRQRVMIAIAVACGSKLIIADEPTTALDVTTQAQVMELLLALVRTEQRSLVVITHNLGLVTRYADRVYVMYAGKIIESGTTEQLLTAPRHPYTAGLLYSIPRLEGDTGSDLRPILGLPPNLQDLSPHCAFEPRCPYATAACRELSFPALRQTKGEPGAPEQQVACHYDIDHAARPEELRA</sequence>
<dbReference type="RefSeq" id="WP_171833592.1">
    <property type="nucleotide sequence ID" value="NZ_CP053708.1"/>
</dbReference>
<dbReference type="InterPro" id="IPR027417">
    <property type="entry name" value="P-loop_NTPase"/>
</dbReference>
<protein>
    <submittedName>
        <fullName evidence="9">ABC transporter ATP-binding protein</fullName>
    </submittedName>
</protein>
<keyword evidence="7" id="KW-0472">Membrane</keyword>
<evidence type="ECO:0000256" key="6">
    <source>
        <dbReference type="ARBA" id="ARBA00022840"/>
    </source>
</evidence>
<evidence type="ECO:0000313" key="10">
    <source>
        <dbReference type="Proteomes" id="UP000500767"/>
    </source>
</evidence>
<dbReference type="GO" id="GO:0055085">
    <property type="term" value="P:transmembrane transport"/>
    <property type="evidence" value="ECO:0007669"/>
    <property type="project" value="UniProtKB-ARBA"/>
</dbReference>
<evidence type="ECO:0000256" key="5">
    <source>
        <dbReference type="ARBA" id="ARBA00022741"/>
    </source>
</evidence>
<dbReference type="FunFam" id="3.40.50.300:FF:000016">
    <property type="entry name" value="Oligopeptide ABC transporter ATP-binding component"/>
    <property type="match status" value="1"/>
</dbReference>
<dbReference type="AlphaFoldDB" id="A0A6M8HLJ4"/>
<dbReference type="EMBL" id="CP053708">
    <property type="protein sequence ID" value="QKE89218.1"/>
    <property type="molecule type" value="Genomic_DNA"/>
</dbReference>
<feature type="domain" description="ABC transporter" evidence="8">
    <location>
        <begin position="8"/>
        <end position="261"/>
    </location>
</feature>